<dbReference type="AlphaFoldDB" id="A0AAE4B0M9"/>
<dbReference type="InterPro" id="IPR036457">
    <property type="entry name" value="PPM-type-like_dom_sf"/>
</dbReference>
<reference evidence="4 5" key="1">
    <citation type="submission" date="2023-07" db="EMBL/GenBank/DDBJ databases">
        <title>Sequencing the genomes of 1000 actinobacteria strains.</title>
        <authorList>
            <person name="Klenk H.-P."/>
        </authorList>
    </citation>
    <scope>NUCLEOTIDE SEQUENCE [LARGE SCALE GENOMIC DNA]</scope>
    <source>
        <strain evidence="4 5">DSM 44709</strain>
    </source>
</reference>
<dbReference type="Gene3D" id="3.30.450.20">
    <property type="entry name" value="PAS domain"/>
    <property type="match status" value="1"/>
</dbReference>
<dbReference type="SMART" id="SM00331">
    <property type="entry name" value="PP2C_SIG"/>
    <property type="match status" value="1"/>
</dbReference>
<dbReference type="InterPro" id="IPR036890">
    <property type="entry name" value="HATPase_C_sf"/>
</dbReference>
<evidence type="ECO:0000256" key="1">
    <source>
        <dbReference type="ARBA" id="ARBA00022801"/>
    </source>
</evidence>
<dbReference type="Pfam" id="PF07228">
    <property type="entry name" value="SpoIIE"/>
    <property type="match status" value="1"/>
</dbReference>
<dbReference type="InterPro" id="IPR001932">
    <property type="entry name" value="PPM-type_phosphatase-like_dom"/>
</dbReference>
<dbReference type="InterPro" id="IPR013656">
    <property type="entry name" value="PAS_4"/>
</dbReference>
<dbReference type="SUPFAM" id="SSF55785">
    <property type="entry name" value="PYP-like sensor domain (PAS domain)"/>
    <property type="match status" value="1"/>
</dbReference>
<evidence type="ECO:0000259" key="3">
    <source>
        <dbReference type="SMART" id="SM00331"/>
    </source>
</evidence>
<dbReference type="Gene3D" id="3.60.40.10">
    <property type="entry name" value="PPM-type phosphatase domain"/>
    <property type="match status" value="1"/>
</dbReference>
<dbReference type="EMBL" id="JAUSUZ010000001">
    <property type="protein sequence ID" value="MDQ0369769.1"/>
    <property type="molecule type" value="Genomic_DNA"/>
</dbReference>
<comment type="caution">
    <text evidence="4">The sequence shown here is derived from an EMBL/GenBank/DDBJ whole genome shotgun (WGS) entry which is preliminary data.</text>
</comment>
<keyword evidence="1" id="KW-0378">Hydrolase</keyword>
<feature type="domain" description="PPM-type phosphatase" evidence="3">
    <location>
        <begin position="366"/>
        <end position="584"/>
    </location>
</feature>
<dbReference type="Proteomes" id="UP001240236">
    <property type="component" value="Unassembled WGS sequence"/>
</dbReference>
<dbReference type="InterPro" id="IPR052016">
    <property type="entry name" value="Bact_Sigma-Reg"/>
</dbReference>
<organism evidence="4 5">
    <name type="scientific">Catenuloplanes indicus</name>
    <dbReference type="NCBI Taxonomy" id="137267"/>
    <lineage>
        <taxon>Bacteria</taxon>
        <taxon>Bacillati</taxon>
        <taxon>Actinomycetota</taxon>
        <taxon>Actinomycetes</taxon>
        <taxon>Micromonosporales</taxon>
        <taxon>Micromonosporaceae</taxon>
        <taxon>Catenuloplanes</taxon>
    </lineage>
</organism>
<dbReference type="RefSeq" id="WP_307245236.1">
    <property type="nucleotide sequence ID" value="NZ_JAUSUZ010000001.1"/>
</dbReference>
<sequence>MARAVVRAVSASPTAQAGGQVEEDPAHRTAAGLLASHPWHTTPLGVPGGWDPALRATIELIMGSPVAMSLAYGDAYTLIYNDAFATILGGKHPAAFGRPAADVFEEAWATPGVGDVVDRVYRTGEPFREAETAVALVRSPAGEPEQAVFTRGCSVVRDSQGRTIGVLTVATETTEATSRLQSLGELTGALAGAVTLDDVARVALRYGLSAFDVDHMTFGVDDASGWRVVRRVRGELLDEADERLPPLWRRLPLDSPSPLAKAAGSGTAAFTEDGTPLREVAADRHDQRQRAMAAIPLSTHSLRGALTFGRRHAHLWLPAERAQLTAAADLIGQAAERARRFETQHGTAQLLQRSMLPEHLPNLDRFRVAARYDPGIDGSAAGGDFYDAFVLPEGRLAIVLGDVAGHDMHAAALMGQVRAALRALALANPDPVVVLDGLDKLVGMLGTGTRSHELFVTVAYGLLDQRDGGLTIASAGHPAPLIRHASAEGQLATVGYLDVPTGTPLGLGGAHRAMTTALSPGDTILLFSDGVIERRRRELDDGLAALAKSVAEAVSGDPRNLCALATSAVAGATEDDVAVLAVEYASTPSRSATMNVPPEPTMPGRVRQWMKVQLSAWDVPEAVIGAAVLCTSELTTNALLHAGTAARVHIDLTPERLLVSVQDSGTRGTVTRAHTDTLSSRGRGLGLIEELSDAWGTDPTVRGSTVWFEILLSEDRENP</sequence>
<accession>A0AAE4B0M9</accession>
<dbReference type="Pfam" id="PF08448">
    <property type="entry name" value="PAS_4"/>
    <property type="match status" value="1"/>
</dbReference>
<dbReference type="SUPFAM" id="SSF55781">
    <property type="entry name" value="GAF domain-like"/>
    <property type="match status" value="1"/>
</dbReference>
<dbReference type="CDD" id="cd16936">
    <property type="entry name" value="HATPase_RsbW-like"/>
    <property type="match status" value="1"/>
</dbReference>
<dbReference type="InterPro" id="IPR003594">
    <property type="entry name" value="HATPase_dom"/>
</dbReference>
<dbReference type="PANTHER" id="PTHR43156">
    <property type="entry name" value="STAGE II SPORULATION PROTEIN E-RELATED"/>
    <property type="match status" value="1"/>
</dbReference>
<dbReference type="GO" id="GO:0016791">
    <property type="term" value="F:phosphatase activity"/>
    <property type="evidence" value="ECO:0007669"/>
    <property type="project" value="TreeGrafter"/>
</dbReference>
<feature type="region of interest" description="Disordered" evidence="2">
    <location>
        <begin position="1"/>
        <end position="26"/>
    </location>
</feature>
<dbReference type="PANTHER" id="PTHR43156:SF2">
    <property type="entry name" value="STAGE II SPORULATION PROTEIN E"/>
    <property type="match status" value="1"/>
</dbReference>
<protein>
    <submittedName>
        <fullName evidence="4">Serine phosphatase RsbU (Regulator of sigma subunit)/anti-sigma regulatory factor (Ser/Thr protein kinase)</fullName>
    </submittedName>
</protein>
<dbReference type="Pfam" id="PF13581">
    <property type="entry name" value="HATPase_c_2"/>
    <property type="match status" value="1"/>
</dbReference>
<evidence type="ECO:0000313" key="4">
    <source>
        <dbReference type="EMBL" id="MDQ0369769.1"/>
    </source>
</evidence>
<evidence type="ECO:0000256" key="2">
    <source>
        <dbReference type="SAM" id="MobiDB-lite"/>
    </source>
</evidence>
<dbReference type="Gene3D" id="3.30.565.10">
    <property type="entry name" value="Histidine kinase-like ATPase, C-terminal domain"/>
    <property type="match status" value="1"/>
</dbReference>
<evidence type="ECO:0000313" key="5">
    <source>
        <dbReference type="Proteomes" id="UP001240236"/>
    </source>
</evidence>
<dbReference type="InterPro" id="IPR029016">
    <property type="entry name" value="GAF-like_dom_sf"/>
</dbReference>
<keyword evidence="5" id="KW-1185">Reference proteome</keyword>
<dbReference type="SUPFAM" id="SSF55874">
    <property type="entry name" value="ATPase domain of HSP90 chaperone/DNA topoisomerase II/histidine kinase"/>
    <property type="match status" value="1"/>
</dbReference>
<name>A0AAE4B0M9_9ACTN</name>
<dbReference type="InterPro" id="IPR035965">
    <property type="entry name" value="PAS-like_dom_sf"/>
</dbReference>
<feature type="compositionally biased region" description="Low complexity" evidence="2">
    <location>
        <begin position="1"/>
        <end position="12"/>
    </location>
</feature>
<gene>
    <name evidence="4" type="ORF">J2S42_006438</name>
</gene>
<proteinExistence type="predicted"/>
<dbReference type="Gene3D" id="3.30.450.40">
    <property type="match status" value="1"/>
</dbReference>